<feature type="region of interest" description="Disordered" evidence="1">
    <location>
        <begin position="42"/>
        <end position="84"/>
    </location>
</feature>
<feature type="compositionally biased region" description="Acidic residues" evidence="1">
    <location>
        <begin position="69"/>
        <end position="84"/>
    </location>
</feature>
<comment type="caution">
    <text evidence="2">The sequence shown here is derived from an EMBL/GenBank/DDBJ whole genome shotgun (WGS) entry which is preliminary data.</text>
</comment>
<organism evidence="2 3">
    <name type="scientific">Pseudomonas protegens</name>
    <dbReference type="NCBI Taxonomy" id="380021"/>
    <lineage>
        <taxon>Bacteria</taxon>
        <taxon>Pseudomonadati</taxon>
        <taxon>Pseudomonadota</taxon>
        <taxon>Gammaproteobacteria</taxon>
        <taxon>Pseudomonadales</taxon>
        <taxon>Pseudomonadaceae</taxon>
        <taxon>Pseudomonas</taxon>
    </lineage>
</organism>
<evidence type="ECO:0000313" key="2">
    <source>
        <dbReference type="EMBL" id="PUA45233.1"/>
    </source>
</evidence>
<dbReference type="AlphaFoldDB" id="A0A2T6GM48"/>
<evidence type="ECO:0000256" key="1">
    <source>
        <dbReference type="SAM" id="MobiDB-lite"/>
    </source>
</evidence>
<reference evidence="2 3" key="1">
    <citation type="submission" date="2018-03" db="EMBL/GenBank/DDBJ databases">
        <title>Draft genome sequence of the plant growth promoting rhizobacterium Pseudomonas protegens strain BNJ-SS-45 isolated from wheat (Triticum aestivum) rhizosphere.</title>
        <authorList>
            <person name="Bajpai A."/>
            <person name="Shende K."/>
            <person name="Meena N."/>
            <person name="Upadhyayula S.R."/>
            <person name="Suravajhala P."/>
            <person name="Medicherla K.M."/>
            <person name="Johri B.N."/>
        </authorList>
    </citation>
    <scope>NUCLEOTIDE SEQUENCE [LARGE SCALE GENOMIC DNA]</scope>
    <source>
        <strain evidence="2 3">BNJ-SS-45</strain>
    </source>
</reference>
<evidence type="ECO:0000313" key="3">
    <source>
        <dbReference type="Proteomes" id="UP000244178"/>
    </source>
</evidence>
<accession>A0A2T6GM48</accession>
<sequence>MESTMRIFQRVVLLIKVLVMLSLGTSAAWAHNLLQVKEPGYQSSHSAPVQMLAKSDSEPGDEGQGGSSGDDDQTTDEGEGDSQG</sequence>
<dbReference type="Proteomes" id="UP000244178">
    <property type="component" value="Unassembled WGS sequence"/>
</dbReference>
<gene>
    <name evidence="2" type="ORF">C5U62_07000</name>
</gene>
<name>A0A2T6GM48_9PSED</name>
<dbReference type="EMBL" id="PYJM01000002">
    <property type="protein sequence ID" value="PUA45233.1"/>
    <property type="molecule type" value="Genomic_DNA"/>
</dbReference>
<protein>
    <submittedName>
        <fullName evidence="2">Uncharacterized protein</fullName>
    </submittedName>
</protein>
<proteinExistence type="predicted"/>